<accession>A0A660LD89</accession>
<organism evidence="2 3">
    <name type="scientific">Solirubrobacter pauli</name>
    <dbReference type="NCBI Taxonomy" id="166793"/>
    <lineage>
        <taxon>Bacteria</taxon>
        <taxon>Bacillati</taxon>
        <taxon>Actinomycetota</taxon>
        <taxon>Thermoleophilia</taxon>
        <taxon>Solirubrobacterales</taxon>
        <taxon>Solirubrobacteraceae</taxon>
        <taxon>Solirubrobacter</taxon>
    </lineage>
</organism>
<protein>
    <submittedName>
        <fullName evidence="2">Uncharacterized protein</fullName>
    </submittedName>
</protein>
<keyword evidence="3" id="KW-1185">Reference proteome</keyword>
<sequence length="172" mass="17291">MNRNTALAGLAATVAAVAITAPAAQAQEIIAPDPTPTPTPVPFISPANPAVPNAGPAVRFGQCKVARSAHGYTYAVCSISADDVPYLQTVGVGYASSLKTFTPRTKAKWATQRGTLSLTNDMDGEAPGPGTITGTVKLAFKGLSAAQVRSSLVLASTGATGAAVLQPIATTV</sequence>
<dbReference type="RefSeq" id="WP_121250784.1">
    <property type="nucleotide sequence ID" value="NZ_RBIL01000001.1"/>
</dbReference>
<evidence type="ECO:0000313" key="2">
    <source>
        <dbReference type="EMBL" id="RKQ93017.1"/>
    </source>
</evidence>
<evidence type="ECO:0000256" key="1">
    <source>
        <dbReference type="SAM" id="SignalP"/>
    </source>
</evidence>
<gene>
    <name evidence="2" type="ORF">C8N24_2876</name>
</gene>
<dbReference type="AlphaFoldDB" id="A0A660LD89"/>
<keyword evidence="1" id="KW-0732">Signal</keyword>
<proteinExistence type="predicted"/>
<reference evidence="2 3" key="1">
    <citation type="submission" date="2018-10" db="EMBL/GenBank/DDBJ databases">
        <title>Genomic Encyclopedia of Archaeal and Bacterial Type Strains, Phase II (KMG-II): from individual species to whole genera.</title>
        <authorList>
            <person name="Goeker M."/>
        </authorList>
    </citation>
    <scope>NUCLEOTIDE SEQUENCE [LARGE SCALE GENOMIC DNA]</scope>
    <source>
        <strain evidence="2 3">DSM 14954</strain>
    </source>
</reference>
<dbReference type="EMBL" id="RBIL01000001">
    <property type="protein sequence ID" value="RKQ93017.1"/>
    <property type="molecule type" value="Genomic_DNA"/>
</dbReference>
<feature type="chain" id="PRO_5024873483" evidence="1">
    <location>
        <begin position="27"/>
        <end position="172"/>
    </location>
</feature>
<dbReference type="Proteomes" id="UP000278962">
    <property type="component" value="Unassembled WGS sequence"/>
</dbReference>
<evidence type="ECO:0000313" key="3">
    <source>
        <dbReference type="Proteomes" id="UP000278962"/>
    </source>
</evidence>
<name>A0A660LD89_9ACTN</name>
<comment type="caution">
    <text evidence="2">The sequence shown here is derived from an EMBL/GenBank/DDBJ whole genome shotgun (WGS) entry which is preliminary data.</text>
</comment>
<feature type="signal peptide" evidence="1">
    <location>
        <begin position="1"/>
        <end position="26"/>
    </location>
</feature>